<organism evidence="1">
    <name type="scientific">Myoviridae sp. ctBrv3</name>
    <dbReference type="NCBI Taxonomy" id="2825047"/>
    <lineage>
        <taxon>Viruses</taxon>
        <taxon>Duplodnaviria</taxon>
        <taxon>Heunggongvirae</taxon>
        <taxon>Uroviricota</taxon>
        <taxon>Caudoviricetes</taxon>
    </lineage>
</organism>
<accession>A0A8S5PBH6</accession>
<dbReference type="EMBL" id="BK015387">
    <property type="protein sequence ID" value="DAE04422.1"/>
    <property type="molecule type" value="Genomic_DNA"/>
</dbReference>
<evidence type="ECO:0000313" key="1">
    <source>
        <dbReference type="EMBL" id="DAE04422.1"/>
    </source>
</evidence>
<protein>
    <submittedName>
        <fullName evidence="1">Uncharacterized protein</fullName>
    </submittedName>
</protein>
<sequence length="246" mass="28364">MAEPMPYFCKKEGDSIIFSAKDREMIAYIPEKYFDRNLAEQEGDLINIMGMFNYTIQSVDGKMNDGLKLFKFPSMFATRPYAIEKVKQLQLTKNSVKEDYRLFKYREGDQIIVSTKLVKFVGNCEKMLNLCFILGYIINTIPYEEIQDFIIDNMTINGFSYGINNQMFGLAISEVCRSKDDESIPFRLAKTNDMHAYKSMSLKNVSKIISPYTALISENFDESILHAMMNDNPKDTPLEQILVGEE</sequence>
<name>A0A8S5PBH6_9CAUD</name>
<reference evidence="1" key="1">
    <citation type="journal article" date="2021" name="Proc. Natl. Acad. Sci. U.S.A.">
        <title>A Catalog of Tens of Thousands of Viruses from Human Metagenomes Reveals Hidden Associations with Chronic Diseases.</title>
        <authorList>
            <person name="Tisza M.J."/>
            <person name="Buck C.B."/>
        </authorList>
    </citation>
    <scope>NUCLEOTIDE SEQUENCE</scope>
    <source>
        <strain evidence="1">CtBrv3</strain>
    </source>
</reference>
<proteinExistence type="predicted"/>